<dbReference type="Proteomes" id="UP000251088">
    <property type="component" value="Unassembled WGS sequence"/>
</dbReference>
<sequence length="67" mass="6986">MGNRRAGRREIDAAAALSVTPPALNADHLAALDEQGLDTLAQLDLLQSAAFFALGQPPDAYPGRTLA</sequence>
<accession>A0A2X3EXH5</accession>
<evidence type="ECO:0000313" key="2">
    <source>
        <dbReference type="Proteomes" id="UP000251088"/>
    </source>
</evidence>
<dbReference type="AlphaFoldDB" id="A0A2X3EXH5"/>
<gene>
    <name evidence="1" type="ORF">NCTC9128_07003</name>
</gene>
<dbReference type="EMBL" id="UAWN01000016">
    <property type="protein sequence ID" value="SQC40991.1"/>
    <property type="molecule type" value="Genomic_DNA"/>
</dbReference>
<organism evidence="1 2">
    <name type="scientific">Klebsiella pneumoniae</name>
    <dbReference type="NCBI Taxonomy" id="573"/>
    <lineage>
        <taxon>Bacteria</taxon>
        <taxon>Pseudomonadati</taxon>
        <taxon>Pseudomonadota</taxon>
        <taxon>Gammaproteobacteria</taxon>
        <taxon>Enterobacterales</taxon>
        <taxon>Enterobacteriaceae</taxon>
        <taxon>Klebsiella/Raoultella group</taxon>
        <taxon>Klebsiella</taxon>
        <taxon>Klebsiella pneumoniae complex</taxon>
    </lineage>
</organism>
<protein>
    <submittedName>
        <fullName evidence="1">Peroxidase</fullName>
    </submittedName>
</protein>
<reference evidence="1 2" key="1">
    <citation type="submission" date="2018-06" db="EMBL/GenBank/DDBJ databases">
        <authorList>
            <consortium name="Pathogen Informatics"/>
            <person name="Doyle S."/>
        </authorList>
    </citation>
    <scope>NUCLEOTIDE SEQUENCE [LARGE SCALE GENOMIC DNA]</scope>
    <source>
        <strain evidence="1 2">NCTC9128</strain>
    </source>
</reference>
<proteinExistence type="predicted"/>
<keyword evidence="1" id="KW-0560">Oxidoreductase</keyword>
<dbReference type="GO" id="GO:0004601">
    <property type="term" value="F:peroxidase activity"/>
    <property type="evidence" value="ECO:0007669"/>
    <property type="project" value="UniProtKB-KW"/>
</dbReference>
<keyword evidence="1" id="KW-0575">Peroxidase</keyword>
<evidence type="ECO:0000313" key="1">
    <source>
        <dbReference type="EMBL" id="SQC40991.1"/>
    </source>
</evidence>
<name>A0A2X3EXH5_KLEPN</name>